<proteinExistence type="inferred from homology"/>
<reference evidence="6 7" key="1">
    <citation type="journal article" date="2015" name="Genome Announc.">
        <title>Expanding the biotechnology potential of lactobacilli through comparative genomics of 213 strains and associated genera.</title>
        <authorList>
            <person name="Sun Z."/>
            <person name="Harris H.M."/>
            <person name="McCann A."/>
            <person name="Guo C."/>
            <person name="Argimon S."/>
            <person name="Zhang W."/>
            <person name="Yang X."/>
            <person name="Jeffery I.B."/>
            <person name="Cooney J.C."/>
            <person name="Kagawa T.F."/>
            <person name="Liu W."/>
            <person name="Song Y."/>
            <person name="Salvetti E."/>
            <person name="Wrobel A."/>
            <person name="Rasinkangas P."/>
            <person name="Parkhill J."/>
            <person name="Rea M.C."/>
            <person name="O'Sullivan O."/>
            <person name="Ritari J."/>
            <person name="Douillard F.P."/>
            <person name="Paul Ross R."/>
            <person name="Yang R."/>
            <person name="Briner A.E."/>
            <person name="Felis G.E."/>
            <person name="de Vos W.M."/>
            <person name="Barrangou R."/>
            <person name="Klaenhammer T.R."/>
            <person name="Caufield P.W."/>
            <person name="Cui Y."/>
            <person name="Zhang H."/>
            <person name="O'Toole P.W."/>
        </authorList>
    </citation>
    <scope>NUCLEOTIDE SEQUENCE [LARGE SCALE GENOMIC DNA]</scope>
    <source>
        <strain evidence="6 7">DSM 20335</strain>
    </source>
</reference>
<dbReference type="GO" id="GO:0003729">
    <property type="term" value="F:mRNA binding"/>
    <property type="evidence" value="ECO:0007669"/>
    <property type="project" value="TreeGrafter"/>
</dbReference>
<dbReference type="InterPro" id="IPR012340">
    <property type="entry name" value="NA-bd_OB-fold"/>
</dbReference>
<evidence type="ECO:0000256" key="1">
    <source>
        <dbReference type="ARBA" id="ARBA00006767"/>
    </source>
</evidence>
<feature type="domain" description="S1 motif" evidence="5">
    <location>
        <begin position="291"/>
        <end position="360"/>
    </location>
</feature>
<dbReference type="EMBL" id="AYYK01000004">
    <property type="protein sequence ID" value="KRM79186.1"/>
    <property type="molecule type" value="Genomic_DNA"/>
</dbReference>
<dbReference type="Proteomes" id="UP000051813">
    <property type="component" value="Unassembled WGS sequence"/>
</dbReference>
<dbReference type="PANTHER" id="PTHR10724:SF7">
    <property type="entry name" value="SMALL RIBOSOMAL SUBUNIT PROTEIN BS1C"/>
    <property type="match status" value="1"/>
</dbReference>
<dbReference type="InterPro" id="IPR050437">
    <property type="entry name" value="Ribos_protein_bS1-like"/>
</dbReference>
<dbReference type="PATRIC" id="fig|1423738.3.peg.1367"/>
<dbReference type="InterPro" id="IPR003029">
    <property type="entry name" value="S1_domain"/>
</dbReference>
<comment type="similarity">
    <text evidence="1">Belongs to the bacterial ribosomal protein bS1 family.</text>
</comment>
<feature type="domain" description="S1 motif" evidence="5">
    <location>
        <begin position="206"/>
        <end position="274"/>
    </location>
</feature>
<accession>A0A0R2BKV4</accession>
<dbReference type="STRING" id="1423738.FC84_GL001353"/>
<feature type="domain" description="S1 motif" evidence="5">
    <location>
        <begin position="29"/>
        <end position="102"/>
    </location>
</feature>
<evidence type="ECO:0000313" key="7">
    <source>
        <dbReference type="Proteomes" id="UP000051813"/>
    </source>
</evidence>
<dbReference type="SUPFAM" id="SSF50249">
    <property type="entry name" value="Nucleic acid-binding proteins"/>
    <property type="match status" value="4"/>
</dbReference>
<evidence type="ECO:0000256" key="3">
    <source>
        <dbReference type="ARBA" id="ARBA00023274"/>
    </source>
</evidence>
<sequence>MGGLIMSEQDYSQSEMEKALDSVHEVKIGDVVKGEVLAIDDGQLVVGIQGTGVEGVVPLKELTSDRSANIEDQAKVGDVIDLVVIASIGHDKENGSYLLSKRRLEARKVWSDIEAKFKAGEAIPVTVKEVVKGGLVVDAGVRGFIPASMVSDHFVDDLKEYVGQTFDVKIIEIEPSENRLILSRKALVQKEKEAKREELFAKILPGDEIEGKVARLTNFGAFVDLGGVDGLVHISEISHQRVDKPSDVLKVGEEVKVKVLSVDADRNRISLSMKALQPGPWDSVTEVAPVGAAIDGKVKRLTTFGAFVEVAPGIEGLVHISQISHQHIATPNDVLKEGQDVKVKVLSVDPENRRLSLSIKALTEKPASENDRDNQAQDDSEDNYVLPETDTGFSFGELLGDAAKDIEDDSDK</sequence>
<gene>
    <name evidence="6" type="ORF">FC84_GL001353</name>
</gene>
<dbReference type="PRINTS" id="PR00681">
    <property type="entry name" value="RIBOSOMALS1"/>
</dbReference>
<dbReference type="CDD" id="cd05688">
    <property type="entry name" value="S1_RPS1_repeat_ec3"/>
    <property type="match status" value="1"/>
</dbReference>
<dbReference type="CDD" id="cd05687">
    <property type="entry name" value="S1_RPS1_repeat_ec1_hs1"/>
    <property type="match status" value="1"/>
</dbReference>
<feature type="region of interest" description="Disordered" evidence="4">
    <location>
        <begin position="363"/>
        <end position="412"/>
    </location>
</feature>
<dbReference type="InterPro" id="IPR035104">
    <property type="entry name" value="Ribosomal_protein_S1-like"/>
</dbReference>
<feature type="domain" description="S1 motif" evidence="5">
    <location>
        <begin position="120"/>
        <end position="185"/>
    </location>
</feature>
<dbReference type="PROSITE" id="PS50126">
    <property type="entry name" value="S1"/>
    <property type="match status" value="4"/>
</dbReference>
<evidence type="ECO:0000256" key="4">
    <source>
        <dbReference type="SAM" id="MobiDB-lite"/>
    </source>
</evidence>
<dbReference type="SMART" id="SM00316">
    <property type="entry name" value="S1"/>
    <property type="match status" value="4"/>
</dbReference>
<keyword evidence="2 6" id="KW-0689">Ribosomal protein</keyword>
<dbReference type="NCBIfam" id="NF005208">
    <property type="entry name" value="PRK06676.1"/>
    <property type="match status" value="1"/>
</dbReference>
<dbReference type="FunFam" id="2.40.50.140:FF:000039">
    <property type="entry name" value="30S ribosomal protein S1"/>
    <property type="match status" value="1"/>
</dbReference>
<protein>
    <submittedName>
        <fullName evidence="6">30S ribosomal protein S1</fullName>
    </submittedName>
</protein>
<dbReference type="PANTHER" id="PTHR10724">
    <property type="entry name" value="30S RIBOSOMAL PROTEIN S1"/>
    <property type="match status" value="1"/>
</dbReference>
<organism evidence="6 7">
    <name type="scientific">Lapidilactobacillus dextrinicus DSM 20335</name>
    <dbReference type="NCBI Taxonomy" id="1423738"/>
    <lineage>
        <taxon>Bacteria</taxon>
        <taxon>Bacillati</taxon>
        <taxon>Bacillota</taxon>
        <taxon>Bacilli</taxon>
        <taxon>Lactobacillales</taxon>
        <taxon>Lactobacillaceae</taxon>
        <taxon>Lapidilactobacillus</taxon>
    </lineage>
</organism>
<keyword evidence="3" id="KW-0687">Ribonucleoprotein</keyword>
<dbReference type="GO" id="GO:0022627">
    <property type="term" value="C:cytosolic small ribosomal subunit"/>
    <property type="evidence" value="ECO:0007669"/>
    <property type="project" value="TreeGrafter"/>
</dbReference>
<evidence type="ECO:0000259" key="5">
    <source>
        <dbReference type="PROSITE" id="PS50126"/>
    </source>
</evidence>
<dbReference type="CDD" id="cd04465">
    <property type="entry name" value="S1_RPS1_repeat_ec2_hs2"/>
    <property type="match status" value="1"/>
</dbReference>
<name>A0A0R2BKV4_9LACO</name>
<comment type="caution">
    <text evidence="6">The sequence shown here is derived from an EMBL/GenBank/DDBJ whole genome shotgun (WGS) entry which is preliminary data.</text>
</comment>
<feature type="compositionally biased region" description="Basic and acidic residues" evidence="4">
    <location>
        <begin position="363"/>
        <end position="375"/>
    </location>
</feature>
<keyword evidence="7" id="KW-1185">Reference proteome</keyword>
<dbReference type="GO" id="GO:0003735">
    <property type="term" value="F:structural constituent of ribosome"/>
    <property type="evidence" value="ECO:0007669"/>
    <property type="project" value="TreeGrafter"/>
</dbReference>
<dbReference type="Gene3D" id="2.40.50.140">
    <property type="entry name" value="Nucleic acid-binding proteins"/>
    <property type="match status" value="4"/>
</dbReference>
<evidence type="ECO:0000313" key="6">
    <source>
        <dbReference type="EMBL" id="KRM79186.1"/>
    </source>
</evidence>
<dbReference type="FunFam" id="2.40.50.140:FF:000051">
    <property type="entry name" value="RNA-binding transcriptional accessory protein"/>
    <property type="match status" value="1"/>
</dbReference>
<dbReference type="Pfam" id="PF00575">
    <property type="entry name" value="S1"/>
    <property type="match status" value="4"/>
</dbReference>
<evidence type="ECO:0000256" key="2">
    <source>
        <dbReference type="ARBA" id="ARBA00022980"/>
    </source>
</evidence>
<dbReference type="AlphaFoldDB" id="A0A0R2BKV4"/>
<dbReference type="GO" id="GO:0006412">
    <property type="term" value="P:translation"/>
    <property type="evidence" value="ECO:0007669"/>
    <property type="project" value="TreeGrafter"/>
</dbReference>